<name>A0ABN7ALK4_9HEMI</name>
<feature type="transmembrane region" description="Helical" evidence="2">
    <location>
        <begin position="539"/>
        <end position="565"/>
    </location>
</feature>
<sequence length="685" mass="75548">MGDLKKNDPAVKKMLGAEPPIDLLEPNEETSCGFWFIRGPFLQKFANKKAFVFLNGLMGLIMMASYVYFGNTISTIEKRFKLNSQTTGFITIGNDVSTLMFGAFITYYAGKKGHKPRWIALGVYTVVLFCVLNGLPHFMYGPGEDALALTTEFGGMSTQADHNITQDILEKYNRQMLCQNEESGSVKCQSGDSSTGPVVVLFVAQFISGIGGSLYYTLGTTYMDDNIQKSKTPALISISYFIRMLGPAVGAALAGYCLSLYISPELHPKINNRDPRWLGAWWLGWIVLSIVMGALAFLLALFPRQLPRAYMRRQISKQESRQSDEAEVKPTKPSISDFFVTFRRLCKNKILMCNTLASVFYFIGYMPFYTFGAKYTEVMFKTSAAKASFVTGTIGLGFSAAGLLVSGMVLSKFKPSARWMAGWNVFVSLVAVAGLISYSFLGCVNGDQKGLDESSNELVVTYECNKDCHCDFVRYSPVCSYGETFISPCHAGCRDSVTFQNGSKIFTDCTCVKNQTAQGVPLPPIAYPGPCPADCSSQFHIFLVIICILKFVGATGRATNFLVALRCIDEKDKAASMGLGSTLMSSLAFIPSPIIFGYIIDTTCLVWGKTCSGKGNCWLYNAGQLRYVLSFSAAFFVFIGTMFDVGVWYLVKDLNVFDDKPSKPPVVDEELKNLKNDPPKFGEDR</sequence>
<feature type="compositionally biased region" description="Basic and acidic residues" evidence="3">
    <location>
        <begin position="669"/>
        <end position="685"/>
    </location>
</feature>
<dbReference type="InterPro" id="IPR004156">
    <property type="entry name" value="OATP"/>
</dbReference>
<dbReference type="Proteomes" id="UP001307889">
    <property type="component" value="Chromosome 3"/>
</dbReference>
<keyword evidence="2" id="KW-0813">Transport</keyword>
<evidence type="ECO:0000256" key="1">
    <source>
        <dbReference type="ARBA" id="ARBA00023157"/>
    </source>
</evidence>
<keyword evidence="5" id="KW-1185">Reference proteome</keyword>
<evidence type="ECO:0000256" key="2">
    <source>
        <dbReference type="RuleBase" id="RU362056"/>
    </source>
</evidence>
<keyword evidence="2" id="KW-0812">Transmembrane</keyword>
<feature type="transmembrane region" description="Helical" evidence="2">
    <location>
        <begin position="350"/>
        <end position="369"/>
    </location>
</feature>
<feature type="transmembrane region" description="Helical" evidence="2">
    <location>
        <begin position="389"/>
        <end position="410"/>
    </location>
</feature>
<feature type="transmembrane region" description="Helical" evidence="2">
    <location>
        <begin position="422"/>
        <end position="441"/>
    </location>
</feature>
<dbReference type="NCBIfam" id="TIGR00805">
    <property type="entry name" value="oat"/>
    <property type="match status" value="1"/>
</dbReference>
<evidence type="ECO:0000313" key="5">
    <source>
        <dbReference type="Proteomes" id="UP001307889"/>
    </source>
</evidence>
<evidence type="ECO:0000256" key="3">
    <source>
        <dbReference type="SAM" id="MobiDB-lite"/>
    </source>
</evidence>
<keyword evidence="2" id="KW-0472">Membrane</keyword>
<reference evidence="4 5" key="1">
    <citation type="submission" date="2023-09" db="EMBL/GenBank/DDBJ databases">
        <title>Nesidiocoris tenuis whole genome shotgun sequence.</title>
        <authorList>
            <person name="Shibata T."/>
            <person name="Shimoda M."/>
            <person name="Kobayashi T."/>
            <person name="Uehara T."/>
        </authorList>
    </citation>
    <scope>NUCLEOTIDE SEQUENCE [LARGE SCALE GENOMIC DNA]</scope>
    <source>
        <strain evidence="4 5">Japan</strain>
    </source>
</reference>
<feature type="transmembrane region" description="Helical" evidence="2">
    <location>
        <begin position="240"/>
        <end position="262"/>
    </location>
</feature>
<feature type="transmembrane region" description="Helical" evidence="2">
    <location>
        <begin position="199"/>
        <end position="219"/>
    </location>
</feature>
<dbReference type="EMBL" id="AP028911">
    <property type="protein sequence ID" value="BES92192.1"/>
    <property type="molecule type" value="Genomic_DNA"/>
</dbReference>
<feature type="transmembrane region" description="Helical" evidence="2">
    <location>
        <begin position="121"/>
        <end position="140"/>
    </location>
</feature>
<gene>
    <name evidence="4" type="ORF">NTJ_05000</name>
</gene>
<comment type="subcellular location">
    <subcellularLocation>
        <location evidence="2">Cell membrane</location>
        <topology evidence="2">Multi-pass membrane protein</topology>
    </subcellularLocation>
</comment>
<keyword evidence="2" id="KW-0406">Ion transport</keyword>
<dbReference type="Gene3D" id="1.20.1250.20">
    <property type="entry name" value="MFS general substrate transporter like domains"/>
    <property type="match status" value="1"/>
</dbReference>
<evidence type="ECO:0000313" key="4">
    <source>
        <dbReference type="EMBL" id="BES92192.1"/>
    </source>
</evidence>
<feature type="transmembrane region" description="Helical" evidence="2">
    <location>
        <begin position="50"/>
        <end position="69"/>
    </location>
</feature>
<feature type="transmembrane region" description="Helical" evidence="2">
    <location>
        <begin position="577"/>
        <end position="600"/>
    </location>
</feature>
<proteinExistence type="inferred from homology"/>
<dbReference type="InterPro" id="IPR036259">
    <property type="entry name" value="MFS_trans_sf"/>
</dbReference>
<keyword evidence="1" id="KW-1015">Disulfide bond</keyword>
<dbReference type="SUPFAM" id="SSF103473">
    <property type="entry name" value="MFS general substrate transporter"/>
    <property type="match status" value="1"/>
</dbReference>
<keyword evidence="2" id="KW-1133">Transmembrane helix</keyword>
<dbReference type="PANTHER" id="PTHR11388:SF76">
    <property type="entry name" value="SOLUTE CARRIER ORGANIC ANION TRANSPORTER FAMILY MEMBER"/>
    <property type="match status" value="1"/>
</dbReference>
<comment type="similarity">
    <text evidence="2">Belongs to the organo anion transporter (TC 2.A.60) family.</text>
</comment>
<feature type="transmembrane region" description="Helical" evidence="2">
    <location>
        <begin position="282"/>
        <end position="302"/>
    </location>
</feature>
<dbReference type="CDD" id="cd17336">
    <property type="entry name" value="MFS_SLCO_OATP"/>
    <property type="match status" value="1"/>
</dbReference>
<organism evidence="4 5">
    <name type="scientific">Nesidiocoris tenuis</name>
    <dbReference type="NCBI Taxonomy" id="355587"/>
    <lineage>
        <taxon>Eukaryota</taxon>
        <taxon>Metazoa</taxon>
        <taxon>Ecdysozoa</taxon>
        <taxon>Arthropoda</taxon>
        <taxon>Hexapoda</taxon>
        <taxon>Insecta</taxon>
        <taxon>Pterygota</taxon>
        <taxon>Neoptera</taxon>
        <taxon>Paraneoptera</taxon>
        <taxon>Hemiptera</taxon>
        <taxon>Heteroptera</taxon>
        <taxon>Panheteroptera</taxon>
        <taxon>Cimicomorpha</taxon>
        <taxon>Miridae</taxon>
        <taxon>Dicyphina</taxon>
        <taxon>Nesidiocoris</taxon>
    </lineage>
</organism>
<dbReference type="Pfam" id="PF03137">
    <property type="entry name" value="OATP"/>
    <property type="match status" value="1"/>
</dbReference>
<dbReference type="PANTHER" id="PTHR11388">
    <property type="entry name" value="ORGANIC ANION TRANSPORTER"/>
    <property type="match status" value="1"/>
</dbReference>
<feature type="transmembrane region" description="Helical" evidence="2">
    <location>
        <begin position="628"/>
        <end position="651"/>
    </location>
</feature>
<protein>
    <recommendedName>
        <fullName evidence="2">Solute carrier organic anion transporter family member</fullName>
    </recommendedName>
</protein>
<feature type="region of interest" description="Disordered" evidence="3">
    <location>
        <begin position="662"/>
        <end position="685"/>
    </location>
</feature>
<accession>A0ABN7ALK4</accession>
<feature type="transmembrane region" description="Helical" evidence="2">
    <location>
        <begin position="89"/>
        <end position="109"/>
    </location>
</feature>